<keyword evidence="1" id="KW-0808">Transferase</keyword>
<organism evidence="1 2">
    <name type="scientific">Candidatus Erwinia dacicola</name>
    <dbReference type="NCBI Taxonomy" id="252393"/>
    <lineage>
        <taxon>Bacteria</taxon>
        <taxon>Pseudomonadati</taxon>
        <taxon>Pseudomonadota</taxon>
        <taxon>Gammaproteobacteria</taxon>
        <taxon>Enterobacterales</taxon>
        <taxon>Erwiniaceae</taxon>
        <taxon>Erwinia</taxon>
    </lineage>
</organism>
<dbReference type="AlphaFoldDB" id="A0A328TPN5"/>
<evidence type="ECO:0000313" key="2">
    <source>
        <dbReference type="Proteomes" id="UP000244334"/>
    </source>
</evidence>
<protein>
    <submittedName>
        <fullName evidence="1">Monofunctional biosynthetic peptidoglycan transglycosylase domain protein</fullName>
        <ecNumber evidence="1">2.4.2.-</ecNumber>
    </submittedName>
</protein>
<comment type="caution">
    <text evidence="1">The sequence shown here is derived from an EMBL/GenBank/DDBJ whole genome shotgun (WGS) entry which is preliminary data.</text>
</comment>
<proteinExistence type="predicted"/>
<keyword evidence="2" id="KW-1185">Reference proteome</keyword>
<evidence type="ECO:0000313" key="1">
    <source>
        <dbReference type="EMBL" id="RAP69804.1"/>
    </source>
</evidence>
<name>A0A328TPN5_9GAMM</name>
<dbReference type="EC" id="2.4.2.-" evidence="1"/>
<dbReference type="EMBL" id="LJAM02000577">
    <property type="protein sequence ID" value="RAP69804.1"/>
    <property type="molecule type" value="Genomic_DNA"/>
</dbReference>
<dbReference type="GO" id="GO:0016757">
    <property type="term" value="F:glycosyltransferase activity"/>
    <property type="evidence" value="ECO:0007669"/>
    <property type="project" value="UniProtKB-KW"/>
</dbReference>
<dbReference type="SUPFAM" id="SSF53955">
    <property type="entry name" value="Lysozyme-like"/>
    <property type="match status" value="1"/>
</dbReference>
<accession>A0A328TPN5</accession>
<keyword evidence="1" id="KW-0328">Glycosyltransferase</keyword>
<gene>
    <name evidence="1" type="primary">mtgA</name>
    <name evidence="1" type="ORF">ACZ87_03404</name>
</gene>
<reference evidence="1" key="1">
    <citation type="submission" date="2018-04" db="EMBL/GenBank/DDBJ databases">
        <title>Genomes of the Obligate Erwinia dacicola and Facultative Enterobacter sp. OLF Endosymbionts of the Olive Fruit fly, Bactrocera oleae.</title>
        <authorList>
            <person name="Estes A.M."/>
            <person name="Hearn D.J."/>
            <person name="Agarwal S."/>
            <person name="Pierson E.A."/>
            <person name="Dunning-Hotopp J.C."/>
        </authorList>
    </citation>
    <scope>NUCLEOTIDE SEQUENCE [LARGE SCALE GENOMIC DNA]</scope>
    <source>
        <strain evidence="1">Oroville</strain>
    </source>
</reference>
<dbReference type="InterPro" id="IPR023346">
    <property type="entry name" value="Lysozyme-like_dom_sf"/>
</dbReference>
<sequence length="42" mass="4689">MDEITLWMALTVIASEDQKFPTHWGFDVAAIQLDIRASAALL</sequence>
<dbReference type="Proteomes" id="UP000244334">
    <property type="component" value="Unassembled WGS sequence"/>
</dbReference>